<keyword evidence="3" id="KW-1003">Cell membrane</keyword>
<dbReference type="Pfam" id="PF25057">
    <property type="entry name" value="CUT_N"/>
    <property type="match status" value="1"/>
</dbReference>
<organism evidence="10 11">
    <name type="scientific">Panagrolaimus superbus</name>
    <dbReference type="NCBI Taxonomy" id="310955"/>
    <lineage>
        <taxon>Eukaryota</taxon>
        <taxon>Metazoa</taxon>
        <taxon>Ecdysozoa</taxon>
        <taxon>Nematoda</taxon>
        <taxon>Chromadorea</taxon>
        <taxon>Rhabditida</taxon>
        <taxon>Tylenchina</taxon>
        <taxon>Panagrolaimomorpha</taxon>
        <taxon>Panagrolaimoidea</taxon>
        <taxon>Panagrolaimidae</taxon>
        <taxon>Panagrolaimus</taxon>
    </lineage>
</organism>
<evidence type="ECO:0000256" key="7">
    <source>
        <dbReference type="ARBA" id="ARBA00023136"/>
    </source>
</evidence>
<dbReference type="InterPro" id="IPR051962">
    <property type="entry name" value="Cuticlin"/>
</dbReference>
<evidence type="ECO:0000313" key="10">
    <source>
        <dbReference type="Proteomes" id="UP000887577"/>
    </source>
</evidence>
<evidence type="ECO:0000256" key="4">
    <source>
        <dbReference type="ARBA" id="ARBA00022692"/>
    </source>
</evidence>
<dbReference type="Pfam" id="PF25301">
    <property type="entry name" value="CUT_C"/>
    <property type="match status" value="1"/>
</dbReference>
<keyword evidence="4 8" id="KW-0812">Transmembrane</keyword>
<feature type="domain" description="ZP" evidence="9">
    <location>
        <begin position="13"/>
        <end position="272"/>
    </location>
</feature>
<proteinExistence type="predicted"/>
<dbReference type="SMART" id="SM00241">
    <property type="entry name" value="ZP"/>
    <property type="match status" value="1"/>
</dbReference>
<dbReference type="PROSITE" id="PS51034">
    <property type="entry name" value="ZP_2"/>
    <property type="match status" value="1"/>
</dbReference>
<keyword evidence="2" id="KW-0193">Cuticle</keyword>
<evidence type="ECO:0000256" key="6">
    <source>
        <dbReference type="ARBA" id="ARBA00022989"/>
    </source>
</evidence>
<dbReference type="GO" id="GO:0005886">
    <property type="term" value="C:plasma membrane"/>
    <property type="evidence" value="ECO:0007669"/>
    <property type="project" value="UniProtKB-SubCell"/>
</dbReference>
<reference evidence="11" key="1">
    <citation type="submission" date="2022-11" db="UniProtKB">
        <authorList>
            <consortium name="WormBaseParasite"/>
        </authorList>
    </citation>
    <scope>IDENTIFICATION</scope>
</reference>
<evidence type="ECO:0000256" key="3">
    <source>
        <dbReference type="ARBA" id="ARBA00022475"/>
    </source>
</evidence>
<dbReference type="GO" id="GO:0042302">
    <property type="term" value="F:structural constituent of cuticle"/>
    <property type="evidence" value="ECO:0007669"/>
    <property type="project" value="UniProtKB-KW"/>
</dbReference>
<keyword evidence="5" id="KW-0732">Signal</keyword>
<dbReference type="AlphaFoldDB" id="A0A914Y6Y6"/>
<evidence type="ECO:0000256" key="2">
    <source>
        <dbReference type="ARBA" id="ARBA00022460"/>
    </source>
</evidence>
<evidence type="ECO:0000256" key="5">
    <source>
        <dbReference type="ARBA" id="ARBA00022729"/>
    </source>
</evidence>
<accession>A0A914Y6Y6</accession>
<evidence type="ECO:0000313" key="11">
    <source>
        <dbReference type="WBParaSite" id="PSU_v2.g14509.t1"/>
    </source>
</evidence>
<dbReference type="PANTHER" id="PTHR22907">
    <property type="entry name" value="GH04558P"/>
    <property type="match status" value="1"/>
</dbReference>
<dbReference type="WBParaSite" id="PSU_v2.g14509.t1">
    <property type="protein sequence ID" value="PSU_v2.g14509.t1"/>
    <property type="gene ID" value="PSU_v2.g14509"/>
</dbReference>
<dbReference type="InterPro" id="IPR057475">
    <property type="entry name" value="CUT_C"/>
</dbReference>
<evidence type="ECO:0000256" key="8">
    <source>
        <dbReference type="SAM" id="Phobius"/>
    </source>
</evidence>
<protein>
    <submittedName>
        <fullName evidence="11">ZP domain-containing protein</fullName>
    </submittedName>
</protein>
<keyword evidence="6 8" id="KW-1133">Transmembrane helix</keyword>
<name>A0A914Y6Y6_9BILA</name>
<evidence type="ECO:0000259" key="9">
    <source>
        <dbReference type="PROSITE" id="PS51034"/>
    </source>
</evidence>
<dbReference type="PANTHER" id="PTHR22907:SF46">
    <property type="entry name" value="ZP DOMAIN-CONTAINING PROTEIN"/>
    <property type="match status" value="1"/>
</dbReference>
<dbReference type="Proteomes" id="UP000887577">
    <property type="component" value="Unplaced"/>
</dbReference>
<comment type="subcellular location">
    <subcellularLocation>
        <location evidence="1">Cell membrane</location>
        <topology evidence="1">Single-pass type I membrane protein</topology>
    </subcellularLocation>
</comment>
<feature type="transmembrane region" description="Helical" evidence="8">
    <location>
        <begin position="351"/>
        <end position="376"/>
    </location>
</feature>
<sequence length="385" mass="43488">MVPNRIRGKAHVICEESGANFNIKTIFPFTGQIFAHDRKRTPNCVHTFRESWNINISFSYAECGIKNSGDRESAAQTQFHLQIIVMFEQPDGTSSIQSFMAQCIHQKINYNKQLIPKRIEEALEELKLVPAKLEQKAPMPIAEMKIVKEVEHHAEGDGEDISKVDVGQPLRIEWNLKPESDAYGFHVRDCYVTDAVDGARHQVIDERGCSTDINILGHPHYDTYHDIARVHWHAFKVPDNTVLSIKCNIQICTDIPDSSSGLTSCDAIPTPPFCPDLVTSPTNSILFDVQGNIVKRNVGIQKSFSTHVHADICFGNSTDGYCNSKAFEKARLQHLERIHKETDNKFCTSRLWLAAISGLTLWTVILAVGLNIIFFIRHKWIKTGH</sequence>
<dbReference type="InterPro" id="IPR056953">
    <property type="entry name" value="CUT_N"/>
</dbReference>
<keyword evidence="7 8" id="KW-0472">Membrane</keyword>
<keyword evidence="10" id="KW-1185">Reference proteome</keyword>
<evidence type="ECO:0000256" key="1">
    <source>
        <dbReference type="ARBA" id="ARBA00004251"/>
    </source>
</evidence>
<dbReference type="InterPro" id="IPR001507">
    <property type="entry name" value="ZP_dom"/>
</dbReference>